<name>A0ABR7DG01_9CLOT</name>
<dbReference type="InterPro" id="IPR014710">
    <property type="entry name" value="RmlC-like_jellyroll"/>
</dbReference>
<keyword evidence="2" id="KW-1185">Reference proteome</keyword>
<protein>
    <submittedName>
        <fullName evidence="1">DUF861 domain-containing protein</fullName>
    </submittedName>
</protein>
<dbReference type="InterPro" id="IPR010424">
    <property type="entry name" value="EutQ"/>
</dbReference>
<evidence type="ECO:0000313" key="2">
    <source>
        <dbReference type="Proteomes" id="UP000596929"/>
    </source>
</evidence>
<sequence>MKRLICVKDIEDFIKSGKKEFYDDGNMIITPAAKDAAKINNIIFTTELPVCNVKDQSVLKSEEVEKRNDTCKISSDNIDTETIINVFKAIVEKGLMKDILASLSNISNTPYEAEKDTNGLKVIRGNTVKMDVFDVGDPNVKAYFQELVSKEESKMSAGFLIIENSRFDWELTYEEIDFVIEGTLTIEINGKTFVAYPGDVLFVPSGSKVVWGSPDRAKVFYATYPANWADLL</sequence>
<accession>A0ABR7DG01</accession>
<proteinExistence type="predicted"/>
<dbReference type="InterPro" id="IPR011051">
    <property type="entry name" value="RmlC_Cupin_sf"/>
</dbReference>
<comment type="caution">
    <text evidence="1">The sequence shown here is derived from an EMBL/GenBank/DDBJ whole genome shotgun (WGS) entry which is preliminary data.</text>
</comment>
<dbReference type="PANTHER" id="PTHR36169:SF1">
    <property type="entry name" value="ACETATE KINASE EUTQ"/>
    <property type="match status" value="1"/>
</dbReference>
<dbReference type="EMBL" id="JACOOO010000029">
    <property type="protein sequence ID" value="MBC5629763.1"/>
    <property type="molecule type" value="Genomic_DNA"/>
</dbReference>
<gene>
    <name evidence="1" type="ORF">H8S20_12810</name>
</gene>
<evidence type="ECO:0000313" key="1">
    <source>
        <dbReference type="EMBL" id="MBC5629763.1"/>
    </source>
</evidence>
<dbReference type="CDD" id="cd02228">
    <property type="entry name" value="cupin_EutQ"/>
    <property type="match status" value="1"/>
</dbReference>
<dbReference type="Proteomes" id="UP000596929">
    <property type="component" value="Unassembled WGS sequence"/>
</dbReference>
<dbReference type="PANTHER" id="PTHR36169">
    <property type="entry name" value="ETHANOLAMINE UTILIZATION PROTEIN EUTQ"/>
    <property type="match status" value="1"/>
</dbReference>
<organism evidence="1 2">
    <name type="scientific">Clostridium hominis</name>
    <dbReference type="NCBI Taxonomy" id="2763036"/>
    <lineage>
        <taxon>Bacteria</taxon>
        <taxon>Bacillati</taxon>
        <taxon>Bacillota</taxon>
        <taxon>Clostridia</taxon>
        <taxon>Eubacteriales</taxon>
        <taxon>Clostridiaceae</taxon>
        <taxon>Clostridium</taxon>
    </lineage>
</organism>
<reference evidence="1 2" key="1">
    <citation type="submission" date="2020-08" db="EMBL/GenBank/DDBJ databases">
        <title>Genome public.</title>
        <authorList>
            <person name="Liu C."/>
            <person name="Sun Q."/>
        </authorList>
    </citation>
    <scope>NUCLEOTIDE SEQUENCE [LARGE SCALE GENOMIC DNA]</scope>
    <source>
        <strain evidence="1 2">NSJ-6</strain>
    </source>
</reference>
<dbReference type="SUPFAM" id="SSF51182">
    <property type="entry name" value="RmlC-like cupins"/>
    <property type="match status" value="1"/>
</dbReference>
<dbReference type="Gene3D" id="2.60.120.10">
    <property type="entry name" value="Jelly Rolls"/>
    <property type="match status" value="1"/>
</dbReference>
<dbReference type="RefSeq" id="WP_186860377.1">
    <property type="nucleotide sequence ID" value="NZ_JACOOO010000029.1"/>
</dbReference>
<dbReference type="Pfam" id="PF06249">
    <property type="entry name" value="EutQ"/>
    <property type="match status" value="1"/>
</dbReference>